<feature type="non-terminal residue" evidence="2">
    <location>
        <position position="176"/>
    </location>
</feature>
<protein>
    <submittedName>
        <fullName evidence="2">Uncharacterized protein</fullName>
    </submittedName>
</protein>
<feature type="region of interest" description="Disordered" evidence="1">
    <location>
        <begin position="87"/>
        <end position="165"/>
    </location>
</feature>
<dbReference type="EMBL" id="ASPP01023526">
    <property type="protein sequence ID" value="ETO10325.1"/>
    <property type="molecule type" value="Genomic_DNA"/>
</dbReference>
<dbReference type="Proteomes" id="UP000023152">
    <property type="component" value="Unassembled WGS sequence"/>
</dbReference>
<dbReference type="AlphaFoldDB" id="X6MBB7"/>
<proteinExistence type="predicted"/>
<gene>
    <name evidence="2" type="ORF">RFI_27052</name>
</gene>
<evidence type="ECO:0000313" key="3">
    <source>
        <dbReference type="Proteomes" id="UP000023152"/>
    </source>
</evidence>
<feature type="region of interest" description="Disordered" evidence="1">
    <location>
        <begin position="1"/>
        <end position="52"/>
    </location>
</feature>
<name>X6MBB7_RETFI</name>
<feature type="compositionally biased region" description="Low complexity" evidence="1">
    <location>
        <begin position="87"/>
        <end position="106"/>
    </location>
</feature>
<evidence type="ECO:0000256" key="1">
    <source>
        <dbReference type="SAM" id="MobiDB-lite"/>
    </source>
</evidence>
<organism evidence="2 3">
    <name type="scientific">Reticulomyxa filosa</name>
    <dbReference type="NCBI Taxonomy" id="46433"/>
    <lineage>
        <taxon>Eukaryota</taxon>
        <taxon>Sar</taxon>
        <taxon>Rhizaria</taxon>
        <taxon>Retaria</taxon>
        <taxon>Foraminifera</taxon>
        <taxon>Monothalamids</taxon>
        <taxon>Reticulomyxidae</taxon>
        <taxon>Reticulomyxa</taxon>
    </lineage>
</organism>
<accession>X6MBB7</accession>
<sequence>MSSGIMRRRLSDGDVGQTNGKNKHGGQEDAGELADLPFGTSEEGSQSLSDFNVEALHASTADQGKHKDDTLKKKKVKKSFFKKLFGFGKSSNAQSQNQNQSQNQANGEMETEMSDSRGTADLENNNNKDVSTIEDEAKGGRGSITKTTMMPLSGSLKSPTDTTEDDLIIATISNLH</sequence>
<reference evidence="2 3" key="1">
    <citation type="journal article" date="2013" name="Curr. Biol.">
        <title>The Genome of the Foraminiferan Reticulomyxa filosa.</title>
        <authorList>
            <person name="Glockner G."/>
            <person name="Hulsmann N."/>
            <person name="Schleicher M."/>
            <person name="Noegel A.A."/>
            <person name="Eichinger L."/>
            <person name="Gallinger C."/>
            <person name="Pawlowski J."/>
            <person name="Sierra R."/>
            <person name="Euteneuer U."/>
            <person name="Pillet L."/>
            <person name="Moustafa A."/>
            <person name="Platzer M."/>
            <person name="Groth M."/>
            <person name="Szafranski K."/>
            <person name="Schliwa M."/>
        </authorList>
    </citation>
    <scope>NUCLEOTIDE SEQUENCE [LARGE SCALE GENOMIC DNA]</scope>
</reference>
<feature type="compositionally biased region" description="Polar residues" evidence="1">
    <location>
        <begin position="144"/>
        <end position="161"/>
    </location>
</feature>
<comment type="caution">
    <text evidence="2">The sequence shown here is derived from an EMBL/GenBank/DDBJ whole genome shotgun (WGS) entry which is preliminary data.</text>
</comment>
<evidence type="ECO:0000313" key="2">
    <source>
        <dbReference type="EMBL" id="ETO10325.1"/>
    </source>
</evidence>
<keyword evidence="3" id="KW-1185">Reference proteome</keyword>